<comment type="caution">
    <text evidence="2">The sequence shown here is derived from an EMBL/GenBank/DDBJ whole genome shotgun (WGS) entry which is preliminary data.</text>
</comment>
<accession>A0ABT3HBI3</accession>
<dbReference type="Gene3D" id="3.10.20.440">
    <property type="entry name" value="2Fe-2S iron-sulphur cluster binding domain, sarcosine oxidase, alpha subunit, N-terminal domain"/>
    <property type="match status" value="1"/>
</dbReference>
<evidence type="ECO:0000256" key="1">
    <source>
        <dbReference type="ARBA" id="ARBA00023002"/>
    </source>
</evidence>
<reference evidence="3" key="1">
    <citation type="submission" date="2023-07" db="EMBL/GenBank/DDBJ databases">
        <title>Genome sequencing of Purple Non-Sulfur Bacteria from various extreme environments.</title>
        <authorList>
            <person name="Mayer M."/>
        </authorList>
    </citation>
    <scope>NUCLEOTIDE SEQUENCE [LARGE SCALE GENOMIC DNA]</scope>
    <source>
        <strain evidence="3">DSM 17935</strain>
    </source>
</reference>
<sequence length="105" mass="11037">MRLRRVDPAPAGGQFFFEGRPVPFREGDSVASALMAAGIATFRATPVTGAARAPYCLMGVCYDCLVRIDGADNQRACMTPCGEGLRVERQAGVAGSPGSDERGAR</sequence>
<proteinExistence type="predicted"/>
<dbReference type="InterPro" id="IPR036010">
    <property type="entry name" value="2Fe-2S_ferredoxin-like_sf"/>
</dbReference>
<dbReference type="InterPro" id="IPR042204">
    <property type="entry name" value="2Fe-2S-bd_N"/>
</dbReference>
<dbReference type="EMBL" id="JAOQNS010000005">
    <property type="protein sequence ID" value="MCW2307714.1"/>
    <property type="molecule type" value="Genomic_DNA"/>
</dbReference>
<evidence type="ECO:0000313" key="3">
    <source>
        <dbReference type="Proteomes" id="UP001209755"/>
    </source>
</evidence>
<keyword evidence="1" id="KW-0560">Oxidoreductase</keyword>
<name>A0ABT3HBI3_9HYPH</name>
<organism evidence="2 3">
    <name type="scientific">Rhodobium gokarnense</name>
    <dbReference type="NCBI Taxonomy" id="364296"/>
    <lineage>
        <taxon>Bacteria</taxon>
        <taxon>Pseudomonadati</taxon>
        <taxon>Pseudomonadota</taxon>
        <taxon>Alphaproteobacteria</taxon>
        <taxon>Hyphomicrobiales</taxon>
        <taxon>Rhodobiaceae</taxon>
        <taxon>Rhodobium</taxon>
    </lineage>
</organism>
<gene>
    <name evidence="2" type="ORF">M2319_002051</name>
</gene>
<dbReference type="RefSeq" id="WP_264601357.1">
    <property type="nucleotide sequence ID" value="NZ_JAOQNS010000005.1"/>
</dbReference>
<keyword evidence="3" id="KW-1185">Reference proteome</keyword>
<dbReference type="Proteomes" id="UP001209755">
    <property type="component" value="Unassembled WGS sequence"/>
</dbReference>
<protein>
    <submittedName>
        <fullName evidence="2">Molibdopterin-dependent oxidoreductase YjgC</fullName>
    </submittedName>
</protein>
<dbReference type="Pfam" id="PF13510">
    <property type="entry name" value="Fer2_4"/>
    <property type="match status" value="1"/>
</dbReference>
<dbReference type="SUPFAM" id="SSF54292">
    <property type="entry name" value="2Fe-2S ferredoxin-like"/>
    <property type="match status" value="1"/>
</dbReference>
<evidence type="ECO:0000313" key="2">
    <source>
        <dbReference type="EMBL" id="MCW2307714.1"/>
    </source>
</evidence>